<dbReference type="InterPro" id="IPR000884">
    <property type="entry name" value="TSP1_rpt"/>
</dbReference>
<dbReference type="InterPro" id="IPR036383">
    <property type="entry name" value="TSP1_rpt_sf"/>
</dbReference>
<dbReference type="PANTHER" id="PTHR13723">
    <property type="entry name" value="ADAMTS A DISINTEGRIN AND METALLOPROTEASE WITH THROMBOSPONDIN MOTIFS PROTEASE"/>
    <property type="match status" value="1"/>
</dbReference>
<evidence type="ECO:0000313" key="3">
    <source>
        <dbReference type="EMBL" id="KAK7105062.1"/>
    </source>
</evidence>
<evidence type="ECO:0000313" key="4">
    <source>
        <dbReference type="Proteomes" id="UP001374579"/>
    </source>
</evidence>
<dbReference type="PANTHER" id="PTHR13723:SF278">
    <property type="entry name" value="ADAM METALLOPEPTIDASE WITH THROMBOSPONDIN TYPE 1 MOTIF A, ISOFORM B"/>
    <property type="match status" value="1"/>
</dbReference>
<dbReference type="Gene3D" id="2.20.100.10">
    <property type="entry name" value="Thrombospondin type-1 (TSP1) repeat"/>
    <property type="match status" value="1"/>
</dbReference>
<evidence type="ECO:0000256" key="2">
    <source>
        <dbReference type="ARBA" id="ARBA00022525"/>
    </source>
</evidence>
<dbReference type="EMBL" id="JBAMIC010000008">
    <property type="protein sequence ID" value="KAK7105062.1"/>
    <property type="molecule type" value="Genomic_DNA"/>
</dbReference>
<keyword evidence="2" id="KW-0964">Secreted</keyword>
<dbReference type="Proteomes" id="UP001374579">
    <property type="component" value="Unassembled WGS sequence"/>
</dbReference>
<dbReference type="Pfam" id="PF19030">
    <property type="entry name" value="TSP1_ADAMTS"/>
    <property type="match status" value="1"/>
</dbReference>
<name>A0AAN9GE63_9CAEN</name>
<keyword evidence="4" id="KW-1185">Reference proteome</keyword>
<protein>
    <submittedName>
        <fullName evidence="3">Uncharacterized protein</fullName>
    </submittedName>
</protein>
<dbReference type="GO" id="GO:0004222">
    <property type="term" value="F:metalloendopeptidase activity"/>
    <property type="evidence" value="ECO:0007669"/>
    <property type="project" value="TreeGrafter"/>
</dbReference>
<dbReference type="InterPro" id="IPR050439">
    <property type="entry name" value="ADAMTS_ADAMTS-like"/>
</dbReference>
<dbReference type="GO" id="GO:0031012">
    <property type="term" value="C:extracellular matrix"/>
    <property type="evidence" value="ECO:0007669"/>
    <property type="project" value="TreeGrafter"/>
</dbReference>
<dbReference type="GO" id="GO:0030198">
    <property type="term" value="P:extracellular matrix organization"/>
    <property type="evidence" value="ECO:0007669"/>
    <property type="project" value="TreeGrafter"/>
</dbReference>
<comment type="caution">
    <text evidence="3">The sequence shown here is derived from an EMBL/GenBank/DDBJ whole genome shotgun (WGS) entry which is preliminary data.</text>
</comment>
<dbReference type="SUPFAM" id="SSF82895">
    <property type="entry name" value="TSP-1 type 1 repeat"/>
    <property type="match status" value="1"/>
</dbReference>
<comment type="subcellular location">
    <subcellularLocation>
        <location evidence="1">Secreted</location>
    </subcellularLocation>
</comment>
<reference evidence="3 4" key="1">
    <citation type="submission" date="2024-02" db="EMBL/GenBank/DDBJ databases">
        <title>Chromosome-scale genome assembly of the rough periwinkle Littorina saxatilis.</title>
        <authorList>
            <person name="De Jode A."/>
            <person name="Faria R."/>
            <person name="Formenti G."/>
            <person name="Sims Y."/>
            <person name="Smith T.P."/>
            <person name="Tracey A."/>
            <person name="Wood J.M.D."/>
            <person name="Zagrodzka Z.B."/>
            <person name="Johannesson K."/>
            <person name="Butlin R.K."/>
            <person name="Leder E.H."/>
        </authorList>
    </citation>
    <scope>NUCLEOTIDE SEQUENCE [LARGE SCALE GENOMIC DNA]</scope>
    <source>
        <strain evidence="3">Snail1</strain>
        <tissue evidence="3">Muscle</tissue>
    </source>
</reference>
<proteinExistence type="predicted"/>
<sequence length="122" mass="13500">MYCVETGQSGDTVYVKEELCERYSDKHPVYKRACEGDGDECPYWANSAWAECSVTCGYGTQSRQVYCQRDPADPTSVPVTVDDSLCTLEQPDASMVCRLDPCPDGSNWARPGTVEVEVGRNL</sequence>
<dbReference type="GO" id="GO:0005576">
    <property type="term" value="C:extracellular region"/>
    <property type="evidence" value="ECO:0007669"/>
    <property type="project" value="UniProtKB-SubCell"/>
</dbReference>
<dbReference type="PROSITE" id="PS50092">
    <property type="entry name" value="TSP1"/>
    <property type="match status" value="1"/>
</dbReference>
<evidence type="ECO:0000256" key="1">
    <source>
        <dbReference type="ARBA" id="ARBA00004613"/>
    </source>
</evidence>
<dbReference type="GO" id="GO:0006508">
    <property type="term" value="P:proteolysis"/>
    <property type="evidence" value="ECO:0007669"/>
    <property type="project" value="TreeGrafter"/>
</dbReference>
<accession>A0AAN9GE63</accession>
<organism evidence="3 4">
    <name type="scientific">Littorina saxatilis</name>
    <dbReference type="NCBI Taxonomy" id="31220"/>
    <lineage>
        <taxon>Eukaryota</taxon>
        <taxon>Metazoa</taxon>
        <taxon>Spiralia</taxon>
        <taxon>Lophotrochozoa</taxon>
        <taxon>Mollusca</taxon>
        <taxon>Gastropoda</taxon>
        <taxon>Caenogastropoda</taxon>
        <taxon>Littorinimorpha</taxon>
        <taxon>Littorinoidea</taxon>
        <taxon>Littorinidae</taxon>
        <taxon>Littorina</taxon>
    </lineage>
</organism>
<gene>
    <name evidence="3" type="ORF">V1264_019683</name>
</gene>
<dbReference type="AlphaFoldDB" id="A0AAN9GE63"/>